<keyword evidence="1" id="KW-0805">Transcription regulation</keyword>
<dbReference type="CDD" id="cd06976">
    <property type="entry name" value="cupin_MtlR-like_N"/>
    <property type="match status" value="1"/>
</dbReference>
<dbReference type="Pfam" id="PF07883">
    <property type="entry name" value="Cupin_2"/>
    <property type="match status" value="1"/>
</dbReference>
<dbReference type="EMBL" id="MORL01000003">
    <property type="protein sequence ID" value="OIN59848.1"/>
    <property type="molecule type" value="Genomic_DNA"/>
</dbReference>
<proteinExistence type="predicted"/>
<dbReference type="PANTHER" id="PTHR43280">
    <property type="entry name" value="ARAC-FAMILY TRANSCRIPTIONAL REGULATOR"/>
    <property type="match status" value="1"/>
</dbReference>
<dbReference type="SUPFAM" id="SSF46689">
    <property type="entry name" value="Homeodomain-like"/>
    <property type="match status" value="2"/>
</dbReference>
<dbReference type="AlphaFoldDB" id="A0A1S2VPX3"/>
<dbReference type="InterPro" id="IPR009057">
    <property type="entry name" value="Homeodomain-like_sf"/>
</dbReference>
<dbReference type="GO" id="GO:0003700">
    <property type="term" value="F:DNA-binding transcription factor activity"/>
    <property type="evidence" value="ECO:0007669"/>
    <property type="project" value="InterPro"/>
</dbReference>
<feature type="domain" description="HTH araC/xylS-type" evidence="4">
    <location>
        <begin position="183"/>
        <end position="281"/>
    </location>
</feature>
<dbReference type="GO" id="GO:0043565">
    <property type="term" value="F:sequence-specific DNA binding"/>
    <property type="evidence" value="ECO:0007669"/>
    <property type="project" value="InterPro"/>
</dbReference>
<evidence type="ECO:0000313" key="6">
    <source>
        <dbReference type="Proteomes" id="UP000181790"/>
    </source>
</evidence>
<gene>
    <name evidence="5" type="ORF">BLX24_08305</name>
</gene>
<dbReference type="SUPFAM" id="SSF51182">
    <property type="entry name" value="RmlC-like cupins"/>
    <property type="match status" value="1"/>
</dbReference>
<accession>A0A1S2VPX3</accession>
<evidence type="ECO:0000256" key="2">
    <source>
        <dbReference type="ARBA" id="ARBA00023125"/>
    </source>
</evidence>
<keyword evidence="3" id="KW-0804">Transcription</keyword>
<name>A0A1S2VPX3_9BACT</name>
<dbReference type="SMART" id="SM00342">
    <property type="entry name" value="HTH_ARAC"/>
    <property type="match status" value="1"/>
</dbReference>
<keyword evidence="6" id="KW-1185">Reference proteome</keyword>
<dbReference type="InterPro" id="IPR018060">
    <property type="entry name" value="HTH_AraC"/>
</dbReference>
<sequence>MRAVFEHLTTTENHSFLVRRFTVPGFTAPYHFHPEYELTLILQGEGQRYVGKQMDAFGPGDLVLLGPDLPHCWLSRDRGEDAPCEAVVIQFRELFNGNDFFGLPECRPIRKMLQRARSGLQPGAAEKAWLAPAMIELVEKSPLDRLTSLFTVLDRLSKSPDLQPIDSMFAEQAYSQHETARFQQVFAYLIAHFREAVSLRDVAEVANMSPTAFCRYIKNVTQKTLMELLIDMRIHYAAQLLTETDLPIQSIVYDAGFGDVPYFNRVFRKHKQMSPLTYRKKMAGQRSMS</sequence>
<dbReference type="InterPro" id="IPR014710">
    <property type="entry name" value="RmlC-like_jellyroll"/>
</dbReference>
<evidence type="ECO:0000256" key="3">
    <source>
        <dbReference type="ARBA" id="ARBA00023163"/>
    </source>
</evidence>
<comment type="caution">
    <text evidence="5">The sequence shown here is derived from an EMBL/GenBank/DDBJ whole genome shotgun (WGS) entry which is preliminary data.</text>
</comment>
<dbReference type="Gene3D" id="1.10.10.60">
    <property type="entry name" value="Homeodomain-like"/>
    <property type="match status" value="2"/>
</dbReference>
<reference evidence="5 6" key="1">
    <citation type="submission" date="2016-10" db="EMBL/GenBank/DDBJ databases">
        <title>Arsenicibacter rosenii gen. nov., sp. nov., an efficient arsenic-methylating bacterium isolated from an arsenic-contaminated paddy soil.</title>
        <authorList>
            <person name="Huang K."/>
        </authorList>
    </citation>
    <scope>NUCLEOTIDE SEQUENCE [LARGE SCALE GENOMIC DNA]</scope>
    <source>
        <strain evidence="5 6">SM-1</strain>
    </source>
</reference>
<dbReference type="PANTHER" id="PTHR43280:SF27">
    <property type="entry name" value="TRANSCRIPTIONAL REGULATOR MTLR"/>
    <property type="match status" value="1"/>
</dbReference>
<evidence type="ECO:0000313" key="5">
    <source>
        <dbReference type="EMBL" id="OIN59848.1"/>
    </source>
</evidence>
<dbReference type="Pfam" id="PF12833">
    <property type="entry name" value="HTH_18"/>
    <property type="match status" value="1"/>
</dbReference>
<dbReference type="InterPro" id="IPR013096">
    <property type="entry name" value="Cupin_2"/>
</dbReference>
<dbReference type="RefSeq" id="WP_071502649.1">
    <property type="nucleotide sequence ID" value="NZ_MORL01000003.1"/>
</dbReference>
<protein>
    <submittedName>
        <fullName evidence="5">AraC family transcriptional regulator</fullName>
    </submittedName>
</protein>
<dbReference type="Proteomes" id="UP000181790">
    <property type="component" value="Unassembled WGS sequence"/>
</dbReference>
<dbReference type="PROSITE" id="PS01124">
    <property type="entry name" value="HTH_ARAC_FAMILY_2"/>
    <property type="match status" value="1"/>
</dbReference>
<dbReference type="Gene3D" id="2.60.120.10">
    <property type="entry name" value="Jelly Rolls"/>
    <property type="match status" value="1"/>
</dbReference>
<dbReference type="OrthoDB" id="792101at2"/>
<keyword evidence="2" id="KW-0238">DNA-binding</keyword>
<evidence type="ECO:0000256" key="1">
    <source>
        <dbReference type="ARBA" id="ARBA00023015"/>
    </source>
</evidence>
<dbReference type="InterPro" id="IPR011051">
    <property type="entry name" value="RmlC_Cupin_sf"/>
</dbReference>
<organism evidence="5 6">
    <name type="scientific">Arsenicibacter rosenii</name>
    <dbReference type="NCBI Taxonomy" id="1750698"/>
    <lineage>
        <taxon>Bacteria</taxon>
        <taxon>Pseudomonadati</taxon>
        <taxon>Bacteroidota</taxon>
        <taxon>Cytophagia</taxon>
        <taxon>Cytophagales</taxon>
        <taxon>Spirosomataceae</taxon>
        <taxon>Arsenicibacter</taxon>
    </lineage>
</organism>
<evidence type="ECO:0000259" key="4">
    <source>
        <dbReference type="PROSITE" id="PS01124"/>
    </source>
</evidence>